<dbReference type="GO" id="GO:0005634">
    <property type="term" value="C:nucleus"/>
    <property type="evidence" value="ECO:0007669"/>
    <property type="project" value="UniProtKB-SubCell"/>
</dbReference>
<dbReference type="Pfam" id="PF00010">
    <property type="entry name" value="HLH"/>
    <property type="match status" value="1"/>
</dbReference>
<gene>
    <name evidence="8" type="ORF">OSB04_018470</name>
</gene>
<accession>A0AA38TGS6</accession>
<dbReference type="Pfam" id="PF14215">
    <property type="entry name" value="bHLH-MYC_N"/>
    <property type="match status" value="1"/>
</dbReference>
<organism evidence="8 9">
    <name type="scientific">Centaurea solstitialis</name>
    <name type="common">yellow star-thistle</name>
    <dbReference type="NCBI Taxonomy" id="347529"/>
    <lineage>
        <taxon>Eukaryota</taxon>
        <taxon>Viridiplantae</taxon>
        <taxon>Streptophyta</taxon>
        <taxon>Embryophyta</taxon>
        <taxon>Tracheophyta</taxon>
        <taxon>Spermatophyta</taxon>
        <taxon>Magnoliopsida</taxon>
        <taxon>eudicotyledons</taxon>
        <taxon>Gunneridae</taxon>
        <taxon>Pentapetalae</taxon>
        <taxon>asterids</taxon>
        <taxon>campanulids</taxon>
        <taxon>Asterales</taxon>
        <taxon>Asteraceae</taxon>
        <taxon>Carduoideae</taxon>
        <taxon>Cardueae</taxon>
        <taxon>Centaureinae</taxon>
        <taxon>Centaurea</taxon>
    </lineage>
</organism>
<sequence length="428" mass="48878">MRVLSKILELLRPLTETKSWDYCIVWKISDDDPLRCIEWIGCCCSGSSPGVCGNVKEEKDEMELCMPYICKDTYVKHCLRTNACEKLAMIPSFLPIYPGIHGEVALSKQPFWLSNDSTGTQLVVPVNGGLIELFRSKYVPADQRMIESLMAQLGIIVDYGFHEKDPNTHLNLYPYHYIGPKLELLFPVPQPFSVDSAHVSETRFIDESRNSLGNENPRDEKETRKAKPKSVKERFQSKNLQTERNRRKRMKDGLYTLRALVPKISKMDKAAIVGDAIEYIKELENNVKELQDELKEMDERDCATNDREVEVCILKRAFGSPTQTSPKPHFRVSNDEDDKTEVQVEVHQIDVRDFLLKLICTKKPDGFLRIMETVDSLGLEVIDVNVTTCNGRMLSVLNVKAKGKEVSAKNLKDSLLTSWSCLKLDREK</sequence>
<evidence type="ECO:0000256" key="6">
    <source>
        <dbReference type="SAM" id="MobiDB-lite"/>
    </source>
</evidence>
<dbReference type="PANTHER" id="PTHR31945:SF149">
    <property type="entry name" value="MYC-TYPE, BASIC HELIX-LOOP-HELIX (BHLH) DOMAIN-CONTAINING PROTEIN-RELATED"/>
    <property type="match status" value="1"/>
</dbReference>
<reference evidence="8" key="1">
    <citation type="submission" date="2023-03" db="EMBL/GenBank/DDBJ databases">
        <title>Chromosome-scale reference genome and RAD-based genetic map of yellow starthistle (Centaurea solstitialis) reveal putative structural variation and QTLs associated with invader traits.</title>
        <authorList>
            <person name="Reatini B."/>
            <person name="Cang F.A."/>
            <person name="Jiang Q."/>
            <person name="Mckibben M.T.W."/>
            <person name="Barker M.S."/>
            <person name="Rieseberg L.H."/>
            <person name="Dlugosch K.M."/>
        </authorList>
    </citation>
    <scope>NUCLEOTIDE SEQUENCE</scope>
    <source>
        <strain evidence="8">CAN-66</strain>
        <tissue evidence="8">Leaf</tissue>
    </source>
</reference>
<evidence type="ECO:0000313" key="9">
    <source>
        <dbReference type="Proteomes" id="UP001172457"/>
    </source>
</evidence>
<dbReference type="Pfam" id="PF22754">
    <property type="entry name" value="bHLH-TF_ACT-like_plant"/>
    <property type="match status" value="1"/>
</dbReference>
<feature type="coiled-coil region" evidence="5">
    <location>
        <begin position="273"/>
        <end position="300"/>
    </location>
</feature>
<evidence type="ECO:0000259" key="7">
    <source>
        <dbReference type="PROSITE" id="PS50888"/>
    </source>
</evidence>
<evidence type="ECO:0000256" key="5">
    <source>
        <dbReference type="SAM" id="Coils"/>
    </source>
</evidence>
<keyword evidence="5" id="KW-0175">Coiled coil</keyword>
<keyword evidence="9" id="KW-1185">Reference proteome</keyword>
<dbReference type="Gene3D" id="4.10.280.10">
    <property type="entry name" value="Helix-loop-helix DNA-binding domain"/>
    <property type="match status" value="1"/>
</dbReference>
<dbReference type="GO" id="GO:0003700">
    <property type="term" value="F:DNA-binding transcription factor activity"/>
    <property type="evidence" value="ECO:0007669"/>
    <property type="project" value="TreeGrafter"/>
</dbReference>
<dbReference type="GO" id="GO:0046983">
    <property type="term" value="F:protein dimerization activity"/>
    <property type="evidence" value="ECO:0007669"/>
    <property type="project" value="InterPro"/>
</dbReference>
<keyword evidence="2" id="KW-0805">Transcription regulation</keyword>
<dbReference type="GO" id="GO:0043565">
    <property type="term" value="F:sequence-specific DNA binding"/>
    <property type="evidence" value="ECO:0007669"/>
    <property type="project" value="TreeGrafter"/>
</dbReference>
<comment type="subcellular location">
    <subcellularLocation>
        <location evidence="1">Nucleus</location>
    </subcellularLocation>
</comment>
<evidence type="ECO:0000256" key="2">
    <source>
        <dbReference type="ARBA" id="ARBA00023015"/>
    </source>
</evidence>
<protein>
    <recommendedName>
        <fullName evidence="7">BHLH domain-containing protein</fullName>
    </recommendedName>
</protein>
<dbReference type="EMBL" id="JARYMX010000004">
    <property type="protein sequence ID" value="KAJ9554425.1"/>
    <property type="molecule type" value="Genomic_DNA"/>
</dbReference>
<dbReference type="InterPro" id="IPR011598">
    <property type="entry name" value="bHLH_dom"/>
</dbReference>
<dbReference type="InterPro" id="IPR036638">
    <property type="entry name" value="HLH_DNA-bd_sf"/>
</dbReference>
<feature type="region of interest" description="Disordered" evidence="6">
    <location>
        <begin position="205"/>
        <end position="248"/>
    </location>
</feature>
<dbReference type="Proteomes" id="UP001172457">
    <property type="component" value="Chromosome 4"/>
</dbReference>
<proteinExistence type="predicted"/>
<feature type="compositionally biased region" description="Basic and acidic residues" evidence="6">
    <location>
        <begin position="216"/>
        <end position="244"/>
    </location>
</feature>
<dbReference type="SUPFAM" id="SSF47459">
    <property type="entry name" value="HLH, helix-loop-helix DNA-binding domain"/>
    <property type="match status" value="1"/>
</dbReference>
<evidence type="ECO:0000256" key="4">
    <source>
        <dbReference type="ARBA" id="ARBA00023242"/>
    </source>
</evidence>
<evidence type="ECO:0000256" key="1">
    <source>
        <dbReference type="ARBA" id="ARBA00004123"/>
    </source>
</evidence>
<name>A0AA38TGS6_9ASTR</name>
<keyword evidence="4" id="KW-0539">Nucleus</keyword>
<comment type="caution">
    <text evidence="8">The sequence shown here is derived from an EMBL/GenBank/DDBJ whole genome shotgun (WGS) entry which is preliminary data.</text>
</comment>
<dbReference type="InterPro" id="IPR025610">
    <property type="entry name" value="MYC/MYB_N"/>
</dbReference>
<evidence type="ECO:0000313" key="8">
    <source>
        <dbReference type="EMBL" id="KAJ9554425.1"/>
    </source>
</evidence>
<dbReference type="PROSITE" id="PS50888">
    <property type="entry name" value="BHLH"/>
    <property type="match status" value="1"/>
</dbReference>
<dbReference type="InterPro" id="IPR054502">
    <property type="entry name" value="bHLH-TF_ACT-like_plant"/>
</dbReference>
<dbReference type="SMART" id="SM00353">
    <property type="entry name" value="HLH"/>
    <property type="match status" value="1"/>
</dbReference>
<evidence type="ECO:0000256" key="3">
    <source>
        <dbReference type="ARBA" id="ARBA00023163"/>
    </source>
</evidence>
<dbReference type="AlphaFoldDB" id="A0AA38TGS6"/>
<feature type="domain" description="BHLH" evidence="7">
    <location>
        <begin position="234"/>
        <end position="283"/>
    </location>
</feature>
<dbReference type="PANTHER" id="PTHR31945">
    <property type="entry name" value="TRANSCRIPTION FACTOR SCREAM2-RELATED"/>
    <property type="match status" value="1"/>
</dbReference>
<keyword evidence="3" id="KW-0804">Transcription</keyword>
<dbReference type="InterPro" id="IPR051358">
    <property type="entry name" value="TF_AMS/ICE1/BHLH6-like"/>
</dbReference>